<name>A0A6J5TK19_PRUAR</name>
<dbReference type="Proteomes" id="UP000507222">
    <property type="component" value="Unassembled WGS sequence"/>
</dbReference>
<keyword evidence="1" id="KW-0472">Membrane</keyword>
<dbReference type="Proteomes" id="UP000507245">
    <property type="component" value="Unassembled WGS sequence"/>
</dbReference>
<evidence type="ECO:0000313" key="5">
    <source>
        <dbReference type="Proteomes" id="UP000507245"/>
    </source>
</evidence>
<dbReference type="EMBL" id="CAEKDK010000001">
    <property type="protein sequence ID" value="CAB4264123.1"/>
    <property type="molecule type" value="Genomic_DNA"/>
</dbReference>
<sequence length="128" mass="14707">MPLSSSTVIYLQVPTSITWVCLWISISYFTFWISKTCILYTIFVPPSDWDLSGKQSLLFNRETPNLIGKQSSTPNQNHQAQPEFPHLIPLLEIQPIMKANFGDSRFIPTLKKTGRQFNVQLPLHGRKM</sequence>
<dbReference type="AlphaFoldDB" id="A0A6J5TK19"/>
<feature type="transmembrane region" description="Helical" evidence="1">
    <location>
        <begin position="12"/>
        <end position="33"/>
    </location>
</feature>
<reference evidence="2 4" key="2">
    <citation type="submission" date="2020-05" db="EMBL/GenBank/DDBJ databases">
        <authorList>
            <person name="Campoy J."/>
            <person name="Schneeberger K."/>
            <person name="Spophaly S."/>
        </authorList>
    </citation>
    <scope>NUCLEOTIDE SEQUENCE [LARGE SCALE GENOMIC DNA]</scope>
    <source>
        <strain evidence="2">PruArmRojPasFocal</strain>
    </source>
</reference>
<evidence type="ECO:0000313" key="4">
    <source>
        <dbReference type="Proteomes" id="UP000507222"/>
    </source>
</evidence>
<gene>
    <name evidence="2" type="ORF">CURHAP_LOCUS5677</name>
    <name evidence="3" type="ORF">ORAREDHAP_LOCUS5678</name>
</gene>
<evidence type="ECO:0000313" key="2">
    <source>
        <dbReference type="EMBL" id="CAB4264123.1"/>
    </source>
</evidence>
<organism evidence="2 4">
    <name type="scientific">Prunus armeniaca</name>
    <name type="common">Apricot</name>
    <name type="synonym">Armeniaca vulgaris</name>
    <dbReference type="NCBI Taxonomy" id="36596"/>
    <lineage>
        <taxon>Eukaryota</taxon>
        <taxon>Viridiplantae</taxon>
        <taxon>Streptophyta</taxon>
        <taxon>Embryophyta</taxon>
        <taxon>Tracheophyta</taxon>
        <taxon>Spermatophyta</taxon>
        <taxon>Magnoliopsida</taxon>
        <taxon>eudicotyledons</taxon>
        <taxon>Gunneridae</taxon>
        <taxon>Pentapetalae</taxon>
        <taxon>rosids</taxon>
        <taxon>fabids</taxon>
        <taxon>Rosales</taxon>
        <taxon>Rosaceae</taxon>
        <taxon>Amygdaloideae</taxon>
        <taxon>Amygdaleae</taxon>
        <taxon>Prunus</taxon>
    </lineage>
</organism>
<reference evidence="5" key="1">
    <citation type="journal article" date="2020" name="Genome Biol.">
        <title>Gamete binning: chromosome-level and haplotype-resolved genome assembly enabled by high-throughput single-cell sequencing of gamete genomes.</title>
        <authorList>
            <person name="Campoy J.A."/>
            <person name="Sun H."/>
            <person name="Goel M."/>
            <person name="Jiao W.-B."/>
            <person name="Folz-Donahue K."/>
            <person name="Wang N."/>
            <person name="Rubio M."/>
            <person name="Liu C."/>
            <person name="Kukat C."/>
            <person name="Ruiz D."/>
            <person name="Huettel B."/>
            <person name="Schneeberger K."/>
        </authorList>
    </citation>
    <scope>NUCLEOTIDE SEQUENCE [LARGE SCALE GENOMIC DNA]</scope>
    <source>
        <strain evidence="5">cv. Rojo Pasion</strain>
    </source>
</reference>
<evidence type="ECO:0000256" key="1">
    <source>
        <dbReference type="SAM" id="Phobius"/>
    </source>
</evidence>
<dbReference type="EMBL" id="CAEKKB010000001">
    <property type="protein sequence ID" value="CAB4294700.1"/>
    <property type="molecule type" value="Genomic_DNA"/>
</dbReference>
<keyword evidence="1" id="KW-0812">Transmembrane</keyword>
<keyword evidence="5" id="KW-1185">Reference proteome</keyword>
<accession>A0A6J5TK19</accession>
<keyword evidence="1" id="KW-1133">Transmembrane helix</keyword>
<proteinExistence type="predicted"/>
<protein>
    <submittedName>
        <fullName evidence="2">Uncharacterized protein</fullName>
    </submittedName>
</protein>
<evidence type="ECO:0000313" key="3">
    <source>
        <dbReference type="EMBL" id="CAB4294700.1"/>
    </source>
</evidence>